<gene>
    <name evidence="6" type="ORF">D4Q52_20660</name>
</gene>
<keyword evidence="1" id="KW-0285">Flavoprotein</keyword>
<proteinExistence type="predicted"/>
<evidence type="ECO:0000256" key="2">
    <source>
        <dbReference type="ARBA" id="ARBA00022643"/>
    </source>
</evidence>
<keyword evidence="4" id="KW-0503">Monooxygenase</keyword>
<name>A0A418V0T9_RHOPL</name>
<dbReference type="SUPFAM" id="SSF51679">
    <property type="entry name" value="Bacterial luciferase-like"/>
    <property type="match status" value="1"/>
</dbReference>
<dbReference type="PANTHER" id="PTHR42847">
    <property type="entry name" value="ALKANESULFONATE MONOOXYGENASE"/>
    <property type="match status" value="1"/>
</dbReference>
<dbReference type="InterPro" id="IPR050172">
    <property type="entry name" value="SsuD_RutA_monooxygenase"/>
</dbReference>
<dbReference type="GO" id="GO:0046306">
    <property type="term" value="P:alkanesulfonate catabolic process"/>
    <property type="evidence" value="ECO:0007669"/>
    <property type="project" value="TreeGrafter"/>
</dbReference>
<reference evidence="6 7" key="1">
    <citation type="submission" date="2018-09" db="EMBL/GenBank/DDBJ databases">
        <title>Draft genome sequence of Rhodopseudomonas palustris 2.1.18.</title>
        <authorList>
            <person name="Robertson S.L."/>
            <person name="Meyer T.E."/>
            <person name="Kyndt J.A."/>
        </authorList>
    </citation>
    <scope>NUCLEOTIDE SEQUENCE [LARGE SCALE GENOMIC DNA]</scope>
    <source>
        <strain evidence="6 7">2.1.18</strain>
    </source>
</reference>
<dbReference type="Gene3D" id="3.20.20.30">
    <property type="entry name" value="Luciferase-like domain"/>
    <property type="match status" value="1"/>
</dbReference>
<dbReference type="EMBL" id="QYYD01000024">
    <property type="protein sequence ID" value="RJF69396.1"/>
    <property type="molecule type" value="Genomic_DNA"/>
</dbReference>
<dbReference type="GO" id="GO:0008726">
    <property type="term" value="F:alkanesulfonate monooxygenase activity"/>
    <property type="evidence" value="ECO:0007669"/>
    <property type="project" value="TreeGrafter"/>
</dbReference>
<dbReference type="PANTHER" id="PTHR42847:SF4">
    <property type="entry name" value="ALKANESULFONATE MONOOXYGENASE-RELATED"/>
    <property type="match status" value="1"/>
</dbReference>
<feature type="domain" description="Luciferase-like" evidence="5">
    <location>
        <begin position="21"/>
        <end position="262"/>
    </location>
</feature>
<evidence type="ECO:0000256" key="4">
    <source>
        <dbReference type="ARBA" id="ARBA00023033"/>
    </source>
</evidence>
<organism evidence="6 7">
    <name type="scientific">Rhodopseudomonas palustris</name>
    <dbReference type="NCBI Taxonomy" id="1076"/>
    <lineage>
        <taxon>Bacteria</taxon>
        <taxon>Pseudomonadati</taxon>
        <taxon>Pseudomonadota</taxon>
        <taxon>Alphaproteobacteria</taxon>
        <taxon>Hyphomicrobiales</taxon>
        <taxon>Nitrobacteraceae</taxon>
        <taxon>Rhodopseudomonas</taxon>
    </lineage>
</organism>
<evidence type="ECO:0000259" key="5">
    <source>
        <dbReference type="Pfam" id="PF00296"/>
    </source>
</evidence>
<evidence type="ECO:0000256" key="1">
    <source>
        <dbReference type="ARBA" id="ARBA00022630"/>
    </source>
</evidence>
<evidence type="ECO:0000256" key="3">
    <source>
        <dbReference type="ARBA" id="ARBA00023002"/>
    </source>
</evidence>
<dbReference type="InterPro" id="IPR036661">
    <property type="entry name" value="Luciferase-like_sf"/>
</dbReference>
<dbReference type="AlphaFoldDB" id="A0A418V0T9"/>
<comment type="caution">
    <text evidence="6">The sequence shown here is derived from an EMBL/GenBank/DDBJ whole genome shotgun (WGS) entry which is preliminary data.</text>
</comment>
<keyword evidence="3 6" id="KW-0560">Oxidoreductase</keyword>
<accession>A0A418V0T9</accession>
<dbReference type="NCBIfam" id="TIGR03619">
    <property type="entry name" value="F420_Rv2161c"/>
    <property type="match status" value="1"/>
</dbReference>
<sequence length="337" mass="37535">MKISVGLPTGMEGLMYPVPFSTPQDIIDIAVHAERLGYHSVWGNDHMTTQHYVREEFATPPNYWEPLITYGFIAAATKTLRMGTGMLVLPMRRDIVVTAKQIATLDQFSGGRLEIGIGVGAYREEFEALQPHFKAHRGNMVDEGLGALRQLFSERLATHEGEYYQYRDVEMFPKPLQKELPLYLGGNNKNAIIRAAKAGNGWMPACVEASKLRESVNMLHELAASHGRDGSQLEVAPQYIVYLGKTREAAIAKFKQSQMYNHLVSLSKSTLKDQGAIAHEDINLVGDAQHIIDLGLKLKEAGATHLLGLYFAVNTMPELLDQMQQFAEDVMPHLTKA</sequence>
<dbReference type="RefSeq" id="WP_119858462.1">
    <property type="nucleotide sequence ID" value="NZ_QYYD01000024.1"/>
</dbReference>
<dbReference type="EC" id="1.-.-.-" evidence="6"/>
<dbReference type="Pfam" id="PF00296">
    <property type="entry name" value="Bac_luciferase"/>
    <property type="match status" value="1"/>
</dbReference>
<evidence type="ECO:0000313" key="7">
    <source>
        <dbReference type="Proteomes" id="UP000285523"/>
    </source>
</evidence>
<protein>
    <submittedName>
        <fullName evidence="6">TIGR03619 family F420-dependent LLM class oxidoreductase</fullName>
        <ecNumber evidence="6">1.-.-.-</ecNumber>
    </submittedName>
</protein>
<evidence type="ECO:0000313" key="6">
    <source>
        <dbReference type="EMBL" id="RJF69396.1"/>
    </source>
</evidence>
<dbReference type="OrthoDB" id="7903015at2"/>
<dbReference type="InterPro" id="IPR019921">
    <property type="entry name" value="Lucif-like_OxRdtase_Rv2161c"/>
</dbReference>
<dbReference type="Proteomes" id="UP000285523">
    <property type="component" value="Unassembled WGS sequence"/>
</dbReference>
<dbReference type="InterPro" id="IPR011251">
    <property type="entry name" value="Luciferase-like_dom"/>
</dbReference>
<keyword evidence="2" id="KW-0288">FMN</keyword>